<comment type="caution">
    <text evidence="1">The sequence shown here is derived from an EMBL/GenBank/DDBJ whole genome shotgun (WGS) entry which is preliminary data.</text>
</comment>
<reference evidence="1 2" key="1">
    <citation type="submission" date="2014-03" db="EMBL/GenBank/DDBJ databases">
        <title>Bradyrhizobium valentinum sp. nov., isolated from effective nodules of Lupinus mariae-josephae, a lupine endemic of basic-lime soils in Eastern Spain.</title>
        <authorList>
            <person name="Duran D."/>
            <person name="Rey L."/>
            <person name="Navarro A."/>
            <person name="Busquets A."/>
            <person name="Imperial J."/>
            <person name="Ruiz-Argueso T."/>
        </authorList>
    </citation>
    <scope>NUCLEOTIDE SEQUENCE [LARGE SCALE GENOMIC DNA]</scope>
    <source>
        <strain evidence="1 2">PAC68</strain>
    </source>
</reference>
<proteinExistence type="predicted"/>
<name>A0A0R3L9U0_9BRAD</name>
<gene>
    <name evidence="1" type="ORF">CQ12_38790</name>
</gene>
<keyword evidence="2" id="KW-1185">Reference proteome</keyword>
<dbReference type="OrthoDB" id="8250862at2"/>
<accession>A0A0R3L9U0</accession>
<evidence type="ECO:0000313" key="2">
    <source>
        <dbReference type="Proteomes" id="UP000050863"/>
    </source>
</evidence>
<organism evidence="1 2">
    <name type="scientific">Bradyrhizobium jicamae</name>
    <dbReference type="NCBI Taxonomy" id="280332"/>
    <lineage>
        <taxon>Bacteria</taxon>
        <taxon>Pseudomonadati</taxon>
        <taxon>Pseudomonadota</taxon>
        <taxon>Alphaproteobacteria</taxon>
        <taxon>Hyphomicrobiales</taxon>
        <taxon>Nitrobacteraceae</taxon>
        <taxon>Bradyrhizobium</taxon>
    </lineage>
</organism>
<sequence>MPFNRISGPIEDLHIWTATSNGFSFVISFETRSGPGLRGRPGYLASWRPIHQSRCAIKIGGSPFTTLAEVEMACTDMLAHLIRPA</sequence>
<dbReference type="RefSeq" id="WP_057837346.1">
    <property type="nucleotide sequence ID" value="NZ_LLXZ01000130.1"/>
</dbReference>
<protein>
    <submittedName>
        <fullName evidence="1">Uncharacterized protein</fullName>
    </submittedName>
</protein>
<evidence type="ECO:0000313" key="1">
    <source>
        <dbReference type="EMBL" id="KRR04427.1"/>
    </source>
</evidence>
<dbReference type="Proteomes" id="UP000050863">
    <property type="component" value="Unassembled WGS sequence"/>
</dbReference>
<dbReference type="EMBL" id="LLXZ01000130">
    <property type="protein sequence ID" value="KRR04427.1"/>
    <property type="molecule type" value="Genomic_DNA"/>
</dbReference>
<dbReference type="AlphaFoldDB" id="A0A0R3L9U0"/>